<evidence type="ECO:0000256" key="2">
    <source>
        <dbReference type="SAM" id="SignalP"/>
    </source>
</evidence>
<feature type="chain" id="PRO_5022013439" description="DUF1570 domain-containing protein" evidence="2">
    <location>
        <begin position="33"/>
        <end position="421"/>
    </location>
</feature>
<dbReference type="OrthoDB" id="208643at2"/>
<evidence type="ECO:0000313" key="3">
    <source>
        <dbReference type="EMBL" id="QDU87382.1"/>
    </source>
</evidence>
<feature type="signal peptide" evidence="2">
    <location>
        <begin position="1"/>
        <end position="32"/>
    </location>
</feature>
<dbReference type="AlphaFoldDB" id="A0A518D7C3"/>
<evidence type="ECO:0000256" key="1">
    <source>
        <dbReference type="SAM" id="MobiDB-lite"/>
    </source>
</evidence>
<proteinExistence type="predicted"/>
<name>A0A518D7C3_9BACT</name>
<gene>
    <name evidence="3" type="ORF">Pla175_07410</name>
</gene>
<dbReference type="Proteomes" id="UP000317429">
    <property type="component" value="Chromosome"/>
</dbReference>
<dbReference type="KEGG" id="pnd:Pla175_07410"/>
<reference evidence="3 4" key="1">
    <citation type="submission" date="2019-02" db="EMBL/GenBank/DDBJ databases">
        <title>Deep-cultivation of Planctomycetes and their phenomic and genomic characterization uncovers novel biology.</title>
        <authorList>
            <person name="Wiegand S."/>
            <person name="Jogler M."/>
            <person name="Boedeker C."/>
            <person name="Pinto D."/>
            <person name="Vollmers J."/>
            <person name="Rivas-Marin E."/>
            <person name="Kohn T."/>
            <person name="Peeters S.H."/>
            <person name="Heuer A."/>
            <person name="Rast P."/>
            <person name="Oberbeckmann S."/>
            <person name="Bunk B."/>
            <person name="Jeske O."/>
            <person name="Meyerdierks A."/>
            <person name="Storesund J.E."/>
            <person name="Kallscheuer N."/>
            <person name="Luecker S."/>
            <person name="Lage O.M."/>
            <person name="Pohl T."/>
            <person name="Merkel B.J."/>
            <person name="Hornburger P."/>
            <person name="Mueller R.-W."/>
            <person name="Bruemmer F."/>
            <person name="Labrenz M."/>
            <person name="Spormann A.M."/>
            <person name="Op den Camp H."/>
            <person name="Overmann J."/>
            <person name="Amann R."/>
            <person name="Jetten M.S.M."/>
            <person name="Mascher T."/>
            <person name="Medema M.H."/>
            <person name="Devos D.P."/>
            <person name="Kaster A.-K."/>
            <person name="Ovreas L."/>
            <person name="Rohde M."/>
            <person name="Galperin M.Y."/>
            <person name="Jogler C."/>
        </authorList>
    </citation>
    <scope>NUCLEOTIDE SEQUENCE [LARGE SCALE GENOMIC DNA]</scope>
    <source>
        <strain evidence="3 4">Pla175</strain>
    </source>
</reference>
<organism evidence="3 4">
    <name type="scientific">Pirellulimonas nuda</name>
    <dbReference type="NCBI Taxonomy" id="2528009"/>
    <lineage>
        <taxon>Bacteria</taxon>
        <taxon>Pseudomonadati</taxon>
        <taxon>Planctomycetota</taxon>
        <taxon>Planctomycetia</taxon>
        <taxon>Pirellulales</taxon>
        <taxon>Lacipirellulaceae</taxon>
        <taxon>Pirellulimonas</taxon>
    </lineage>
</organism>
<evidence type="ECO:0000313" key="4">
    <source>
        <dbReference type="Proteomes" id="UP000317429"/>
    </source>
</evidence>
<dbReference type="EMBL" id="CP036291">
    <property type="protein sequence ID" value="QDU87382.1"/>
    <property type="molecule type" value="Genomic_DNA"/>
</dbReference>
<sequence length="421" mass="46743" precursor="true">MQQGSNAINRFCYRAARAIVLLALAAPSGVLADGLDDAVGERVTIEYASGRDAIEGTLVRVDRHKESRELLRLRVKVGGRTMVLKPDAVARVTHGDAEVFAGADPQAESSDASKSETTRPRGPMTRAVATPQTPAEHAAWVRRLAARGVRAWEGESQQEHERALAGYRQQIADVQSKLPDMRLYETQQFLFVSNIPPEEVRPYVERLDAMHAFMCDTYNLPRTQRVWLGKALVFAFRDKQQFLGYERAYHKNDGEGAYGICHSSSGGSVVVACFQGTDPDDFAQMLVHETSHGFIHRYKTKARLPAWVNEGMAEYIGAKLVPQSNSVPNKERGAMRMVKETRNLGGDFFKNEGGLEAWQYGVASSLNRFMIESNPQGYVLFIEALKEGQSSEEALFTGYRASPQQLLAAYGQSIEVPDLRP</sequence>
<keyword evidence="4" id="KW-1185">Reference proteome</keyword>
<accession>A0A518D7C3</accession>
<keyword evidence="2" id="KW-0732">Signal</keyword>
<dbReference type="RefSeq" id="WP_145281346.1">
    <property type="nucleotide sequence ID" value="NZ_CP036291.1"/>
</dbReference>
<protein>
    <recommendedName>
        <fullName evidence="5">DUF1570 domain-containing protein</fullName>
    </recommendedName>
</protein>
<evidence type="ECO:0008006" key="5">
    <source>
        <dbReference type="Google" id="ProtNLM"/>
    </source>
</evidence>
<feature type="region of interest" description="Disordered" evidence="1">
    <location>
        <begin position="100"/>
        <end position="135"/>
    </location>
</feature>